<dbReference type="InterPro" id="IPR025925">
    <property type="entry name" value="PPC89_CLD"/>
</dbReference>
<evidence type="ECO:0000313" key="11">
    <source>
        <dbReference type="EMBL" id="SSX23374.1"/>
    </source>
</evidence>
<keyword evidence="6" id="KW-0963">Cytoplasm</keyword>
<organism evidence="11">
    <name type="scientific">Culicoides sonorensis</name>
    <name type="common">Biting midge</name>
    <dbReference type="NCBI Taxonomy" id="179676"/>
    <lineage>
        <taxon>Eukaryota</taxon>
        <taxon>Metazoa</taxon>
        <taxon>Ecdysozoa</taxon>
        <taxon>Arthropoda</taxon>
        <taxon>Hexapoda</taxon>
        <taxon>Insecta</taxon>
        <taxon>Pterygota</taxon>
        <taxon>Neoptera</taxon>
        <taxon>Endopterygota</taxon>
        <taxon>Diptera</taxon>
        <taxon>Nematocera</taxon>
        <taxon>Chironomoidea</taxon>
        <taxon>Ceratopogonidae</taxon>
        <taxon>Ceratopogoninae</taxon>
        <taxon>Culicoides</taxon>
        <taxon>Monoculicoides</taxon>
    </lineage>
</organism>
<gene>
    <name evidence="11" type="primary">CSON008871</name>
</gene>
<comment type="similarity">
    <text evidence="7">Belongs to the TRAFAC class myosin-kinesin ATPase superfamily. Kinesin family.</text>
</comment>
<evidence type="ECO:0000256" key="8">
    <source>
        <dbReference type="SAM" id="Coils"/>
    </source>
</evidence>
<dbReference type="Pfam" id="PF00225">
    <property type="entry name" value="Kinesin"/>
    <property type="match status" value="1"/>
</dbReference>
<evidence type="ECO:0000256" key="4">
    <source>
        <dbReference type="ARBA" id="ARBA00023054"/>
    </source>
</evidence>
<feature type="domain" description="Kinesin motor" evidence="10">
    <location>
        <begin position="11"/>
        <end position="334"/>
    </location>
</feature>
<dbReference type="VEuPathDB" id="VectorBase:CSON008871"/>
<feature type="region of interest" description="Disordered" evidence="9">
    <location>
        <begin position="2145"/>
        <end position="2170"/>
    </location>
</feature>
<feature type="coiled-coil region" evidence="8">
    <location>
        <begin position="552"/>
        <end position="586"/>
    </location>
</feature>
<dbReference type="Gene3D" id="1.10.287.1490">
    <property type="match status" value="2"/>
</dbReference>
<protein>
    <submittedName>
        <fullName evidence="11">CSON008871 protein</fullName>
    </submittedName>
</protein>
<dbReference type="PRINTS" id="PR00380">
    <property type="entry name" value="KINESINHEAVY"/>
</dbReference>
<dbReference type="PANTHER" id="PTHR47968">
    <property type="entry name" value="CENTROMERE PROTEIN E"/>
    <property type="match status" value="1"/>
</dbReference>
<feature type="region of interest" description="Disordered" evidence="9">
    <location>
        <begin position="934"/>
        <end position="956"/>
    </location>
</feature>
<keyword evidence="5 7" id="KW-0505">Motor protein</keyword>
<dbReference type="PROSITE" id="PS00411">
    <property type="entry name" value="KINESIN_MOTOR_1"/>
    <property type="match status" value="1"/>
</dbReference>
<feature type="binding site" evidence="7">
    <location>
        <begin position="93"/>
        <end position="100"/>
    </location>
    <ligand>
        <name>ATP</name>
        <dbReference type="ChEBI" id="CHEBI:30616"/>
    </ligand>
</feature>
<dbReference type="SUPFAM" id="SSF52540">
    <property type="entry name" value="P-loop containing nucleoside triphosphate hydrolases"/>
    <property type="match status" value="1"/>
</dbReference>
<evidence type="ECO:0000256" key="6">
    <source>
        <dbReference type="ARBA" id="ARBA00023212"/>
    </source>
</evidence>
<dbReference type="OMA" id="ENECFSA"/>
<dbReference type="InterPro" id="IPR027417">
    <property type="entry name" value="P-loop_NTPase"/>
</dbReference>
<dbReference type="GO" id="GO:0005524">
    <property type="term" value="F:ATP binding"/>
    <property type="evidence" value="ECO:0007669"/>
    <property type="project" value="UniProtKB-UniRule"/>
</dbReference>
<evidence type="ECO:0000256" key="1">
    <source>
        <dbReference type="ARBA" id="ARBA00004245"/>
    </source>
</evidence>
<feature type="coiled-coil region" evidence="8">
    <location>
        <begin position="1964"/>
        <end position="2005"/>
    </location>
</feature>
<evidence type="ECO:0000256" key="7">
    <source>
        <dbReference type="PROSITE-ProRule" id="PRU00283"/>
    </source>
</evidence>
<accession>A0A336LZF0</accession>
<feature type="coiled-coil region" evidence="8">
    <location>
        <begin position="2077"/>
        <end position="2133"/>
    </location>
</feature>
<dbReference type="GO" id="GO:0000278">
    <property type="term" value="P:mitotic cell cycle"/>
    <property type="evidence" value="ECO:0007669"/>
    <property type="project" value="TreeGrafter"/>
</dbReference>
<proteinExistence type="inferred from homology"/>
<dbReference type="EMBL" id="UFQT01000340">
    <property type="protein sequence ID" value="SSX23374.1"/>
    <property type="molecule type" value="Genomic_DNA"/>
</dbReference>
<dbReference type="GO" id="GO:0007018">
    <property type="term" value="P:microtubule-based movement"/>
    <property type="evidence" value="ECO:0007669"/>
    <property type="project" value="InterPro"/>
</dbReference>
<dbReference type="PANTHER" id="PTHR47968:SF75">
    <property type="entry name" value="CENTROMERE-ASSOCIATED PROTEIN E"/>
    <property type="match status" value="1"/>
</dbReference>
<keyword evidence="6" id="KW-0206">Cytoskeleton</keyword>
<dbReference type="GO" id="GO:0008017">
    <property type="term" value="F:microtubule binding"/>
    <property type="evidence" value="ECO:0007669"/>
    <property type="project" value="InterPro"/>
</dbReference>
<feature type="coiled-coil region" evidence="8">
    <location>
        <begin position="765"/>
        <end position="816"/>
    </location>
</feature>
<dbReference type="InterPro" id="IPR036961">
    <property type="entry name" value="Kinesin_motor_dom_sf"/>
</dbReference>
<feature type="compositionally biased region" description="Polar residues" evidence="9">
    <location>
        <begin position="941"/>
        <end position="956"/>
    </location>
</feature>
<evidence type="ECO:0000256" key="3">
    <source>
        <dbReference type="ARBA" id="ARBA00022840"/>
    </source>
</evidence>
<dbReference type="InterPro" id="IPR027640">
    <property type="entry name" value="Kinesin-like_fam"/>
</dbReference>
<dbReference type="Pfam" id="PF14197">
    <property type="entry name" value="Cep57_CLD_2"/>
    <property type="match status" value="1"/>
</dbReference>
<dbReference type="GO" id="GO:0005874">
    <property type="term" value="C:microtubule"/>
    <property type="evidence" value="ECO:0007669"/>
    <property type="project" value="TreeGrafter"/>
</dbReference>
<dbReference type="Gene3D" id="3.40.850.10">
    <property type="entry name" value="Kinesin motor domain"/>
    <property type="match status" value="1"/>
</dbReference>
<dbReference type="GO" id="GO:0003777">
    <property type="term" value="F:microtubule motor activity"/>
    <property type="evidence" value="ECO:0007669"/>
    <property type="project" value="InterPro"/>
</dbReference>
<dbReference type="SMART" id="SM00129">
    <property type="entry name" value="KISc"/>
    <property type="match status" value="1"/>
</dbReference>
<evidence type="ECO:0000256" key="5">
    <source>
        <dbReference type="ARBA" id="ARBA00023175"/>
    </source>
</evidence>
<reference evidence="11" key="1">
    <citation type="submission" date="2018-07" db="EMBL/GenBank/DDBJ databases">
        <authorList>
            <person name="Quirk P.G."/>
            <person name="Krulwich T.A."/>
        </authorList>
    </citation>
    <scope>NUCLEOTIDE SEQUENCE</scope>
</reference>
<evidence type="ECO:0000259" key="10">
    <source>
        <dbReference type="PROSITE" id="PS50067"/>
    </source>
</evidence>
<keyword evidence="3 7" id="KW-0067">ATP-binding</keyword>
<evidence type="ECO:0000256" key="2">
    <source>
        <dbReference type="ARBA" id="ARBA00022741"/>
    </source>
</evidence>
<dbReference type="InterPro" id="IPR001752">
    <property type="entry name" value="Kinesin_motor_dom"/>
</dbReference>
<sequence>MASTKLSQNHNVKVMVKVRPLINREKENGEVACWEKVSDKEIRELDVVSPAHPYIYDQVFGATDSSALIYETEISHIVDSCVQGFNGSVMAYGQTASGKTYTMMGNEMNPGIIRLVAQNIFDIIEQHDDKDIYIVRCSFLEIYNEKVNDLLNPEMTNLDIVETPDGTVMIKNASEKVVKKAQHIVELIEFGNATKRMGETAANDRSSRSHTIFRIMIESQGHEDEKSSIKMGTLDLVDLAGSESINKTKASGDRLKEGISINRSLLELGRVIKELSEKKEGEEKFIVFRNSKLTRVIQHSLGGNAKSVVICTVSPAERDETKNTLRFASRAKNVKNSPKLNEIVSDQAMIKRLNHELVTLRKQIEDMSRNQGQNEPSASERIRQDIIDRIAKCEMQFIRSKKHNQRKKELRRQTWHHLGGTSEKNNTELIDIDQENSRELMPPPPPIFTLQRGSNAIHTEDTFNFPSVNHDEFFEPGEMVTFNSTPSPKMTAKRIHTPKTFRRRLPSIAETPPIGSTPNSCDRCKFLENELEELTDFTKVEQVYHVHEDAEKPNCNATIKQLREELEETQKLLEMSNVEINSLKVNIESALRSKDDAIKSQGISESHSAGVEYELELLKAKYEKREKELLELLQEKTEESKLIEQTNDEMKLKIKSIEQELFDLQMKFELERQANEKAGLEASIKHESLRHSIMNSMSPQNHEKEKTLNGSHQSLKPNNTICGDDLMCDFTFNSTGGCLKENNLSHLDESVKKINGTVIESTPIKNNEQKINEQLMLKMQEIESLSNELEIARSDIKELKKKNKALQAEHDDISMQLVEAIQDSDAFKTELEKFKKISTVPQTIDNKITDLNSNLEKVFEEKCELQAQLHQATKQIESFKQELNELRATLEELVPIVAEKDKLDHEHQEMKKELQEIQSELIEKSNEIQSLKQSLEEKDQQLTATETESSQKLNTQETEIENLQQALKEMSDSIEKEEKDDISELKCKIDTLEAERDTIKQQLNSINTENAELISEIERLKSDIEAKELKITDLILADENLNEKLRLQEEEIEKLKSEIQNSIDIEFKLNEKTEEIEKLLKDLEEKESRITELTATELHLKEKLEGHVNEIEALKCVESSENRENTENDELKLKLDSLGKEVETAKHQIIKSESENSELLSQINELQKNLESTKNDLDRAFQEIETQKQISDNKETQINELNQKLKSQTENLEVLLKESAEIESDLNIKTEKIATLQKELEDRETKINDFQMQIENLSKESNEPQETAEIDDISELKSKLETFEKSSEEAKSQLIEKETENSELKSKITELESNLERLNAEKIQIHETLEKSSENANSQLIEKETENSELKLKIKELELNLERLNAEKIQIHETLEKSSEDANSQLIEKETENSELKSKITELELNLERLNAEKIQINEVLEKSSEDAKSQLIEKETKNLELKSKIEALQSNLEQINTEKIQINEALTSEMDNSKKLSSELEMIQKRLEESENELNVIKTSMADLETKFTEKSNECLAKEEKIKDLSKLVDEIKCEKESSNDSEITSLTNSLIEARSDLDKKSQEWEEKSKKLEENLSKALQEKTQCEEKLTSLKQELLESLEKLDQQFTLNSDLNSELSSLKTEVEKLKTNLMDCENQVDTLLNEKEALEEQLIKHQESVNSFESKIGELTKEIEGLNNEKSSILLELDQIQMSRKESLTTIEGLKHENSNLTKKLSYIEETCNSKDAEIEKLQHELSGSTEKSKKCHEEQMKQLQSEIQALHQEKFSNSSKLDEINAEHKKSLIKIDTLNSENSDLIMKLSTVEEELAVKDDQLSELKSKYEQALNEIDSQKISLLEKSTKVQTQCEEISSLQQSLLQKDQLLQQLNEKVKQHDLEREQHRFELEDLRKRTITDRRRSRRESAHDELRPLVRSLKAIACQTEPTDENCQCVVLNEKLEKMKVELLRAKVTADHYRHGNDMKVGDMKEEKERVEKKLKEAMAEVNRLGNETNRIRGEREALREKLMQIISERKTCAVCHERSNRKISCREVQTDLEVPIVSMNSDAVSLEQKMYIKKLEDDLAITSKKYQECKLVAQDRREKIKEKEAEISALKNNRSPEGGKENISNNVQISQLKNDLIQLKKENIELVQHYKHYKSLYMSKMSQQSNSNKKSDGSSQTDPINCLSPEDYKTLTDEREMFETKYRRAAVWVNQLKENIAIYQSKFVERVAEVHACYLALSKYTDIKPTPTEQMEEIYRKGYEKYRKDNPDFIRKYVD</sequence>
<keyword evidence="4 8" id="KW-0175">Coiled coil</keyword>
<evidence type="ECO:0000256" key="9">
    <source>
        <dbReference type="SAM" id="MobiDB-lite"/>
    </source>
</evidence>
<comment type="subcellular location">
    <subcellularLocation>
        <location evidence="1">Cytoplasm</location>
        <location evidence="1">Cytoskeleton</location>
    </subcellularLocation>
</comment>
<dbReference type="PROSITE" id="PS50067">
    <property type="entry name" value="KINESIN_MOTOR_2"/>
    <property type="match status" value="1"/>
</dbReference>
<feature type="compositionally biased region" description="Low complexity" evidence="9">
    <location>
        <begin position="2145"/>
        <end position="2160"/>
    </location>
</feature>
<name>A0A336LZF0_CULSO</name>
<keyword evidence="2 7" id="KW-0547">Nucleotide-binding</keyword>
<dbReference type="InterPro" id="IPR019821">
    <property type="entry name" value="Kinesin_motor_CS"/>
</dbReference>
<feature type="coiled-coil region" evidence="8">
    <location>
        <begin position="615"/>
        <end position="667"/>
    </location>
</feature>